<evidence type="ECO:0000256" key="1">
    <source>
        <dbReference type="SAM" id="MobiDB-lite"/>
    </source>
</evidence>
<name>M1DYJ8_SOLTU</name>
<dbReference type="Gramene" id="PGSC0003DMT400096488">
    <property type="protein sequence ID" value="PGSC0003DMT400096488"/>
    <property type="gene ID" value="PGSC0003DMG400046059"/>
</dbReference>
<evidence type="ECO:0000313" key="2">
    <source>
        <dbReference type="EnsemblPlants" id="PGSC0003DMT400096488"/>
    </source>
</evidence>
<sequence length="175" mass="19232">MDKGDVEMVDAEENVPARDVLVSNDSLSDSKGEDSKNARSETEDQLNSKSQPEAHDNVVLENKTPIIDAGMDDTVSGYLNVTDDEVQKINKGEVNQVDHSEKMIYEVNQNGNDLMVATQDDPQMKRNATTVTIDGGTRSDEFPKVKIEDIESSIGKMPELASQMFLINPSTANAR</sequence>
<feature type="compositionally biased region" description="Basic and acidic residues" evidence="1">
    <location>
        <begin position="28"/>
        <end position="42"/>
    </location>
</feature>
<dbReference type="InParanoid" id="M1DYJ8"/>
<feature type="region of interest" description="Disordered" evidence="1">
    <location>
        <begin position="1"/>
        <end position="59"/>
    </location>
</feature>
<dbReference type="EnsemblPlants" id="PGSC0003DMT400096488">
    <property type="protein sequence ID" value="PGSC0003DMT400096488"/>
    <property type="gene ID" value="PGSC0003DMG400046059"/>
</dbReference>
<dbReference type="Proteomes" id="UP000011115">
    <property type="component" value="Unassembled WGS sequence"/>
</dbReference>
<evidence type="ECO:0000313" key="3">
    <source>
        <dbReference type="Proteomes" id="UP000011115"/>
    </source>
</evidence>
<keyword evidence="3" id="KW-1185">Reference proteome</keyword>
<protein>
    <submittedName>
        <fullName evidence="2">Uncharacterized protein</fullName>
    </submittedName>
</protein>
<reference evidence="3" key="1">
    <citation type="journal article" date="2011" name="Nature">
        <title>Genome sequence and analysis of the tuber crop potato.</title>
        <authorList>
            <consortium name="The Potato Genome Sequencing Consortium"/>
        </authorList>
    </citation>
    <scope>NUCLEOTIDE SEQUENCE [LARGE SCALE GENOMIC DNA]</scope>
    <source>
        <strain evidence="3">cv. DM1-3 516 R44</strain>
    </source>
</reference>
<accession>M1DYJ8</accession>
<organism evidence="2 3">
    <name type="scientific">Solanum tuberosum</name>
    <name type="common">Potato</name>
    <dbReference type="NCBI Taxonomy" id="4113"/>
    <lineage>
        <taxon>Eukaryota</taxon>
        <taxon>Viridiplantae</taxon>
        <taxon>Streptophyta</taxon>
        <taxon>Embryophyta</taxon>
        <taxon>Tracheophyta</taxon>
        <taxon>Spermatophyta</taxon>
        <taxon>Magnoliopsida</taxon>
        <taxon>eudicotyledons</taxon>
        <taxon>Gunneridae</taxon>
        <taxon>Pentapetalae</taxon>
        <taxon>asterids</taxon>
        <taxon>lamiids</taxon>
        <taxon>Solanales</taxon>
        <taxon>Solanaceae</taxon>
        <taxon>Solanoideae</taxon>
        <taxon>Solaneae</taxon>
        <taxon>Solanum</taxon>
    </lineage>
</organism>
<dbReference type="AlphaFoldDB" id="M1DYJ8"/>
<dbReference type="HOGENOM" id="CLU_1296349_0_0_1"/>
<proteinExistence type="predicted"/>
<dbReference type="PaxDb" id="4113-PGSC0003DMT400096488"/>
<reference evidence="2" key="2">
    <citation type="submission" date="2015-06" db="UniProtKB">
        <authorList>
            <consortium name="EnsemblPlants"/>
        </authorList>
    </citation>
    <scope>IDENTIFICATION</scope>
    <source>
        <strain evidence="2">DM1-3 516 R44</strain>
    </source>
</reference>